<dbReference type="GO" id="GO:0033557">
    <property type="term" value="C:Slx1-Slx4 complex"/>
    <property type="evidence" value="ECO:0007669"/>
    <property type="project" value="UniProtKB-UniRule"/>
</dbReference>
<sequence>MTDDSSRAKPMPAFYCCYLLRSSKKSDCMYIGSTPNPARRLEQHNGISRGGAKRTTAQTLRPWQMVAIVEGFTSRTGALQFEWSWQNVHKCRHIDIVESDILNRTNHQAKVNSGSNKRSGASKSLAKNLGNLHQLLRSDYFRTWPLVVRFLSADAYGHWQRWTERVDGLLPDNMHIKLDLQAEGVSFLNPHLPANDMAHIDASYNGMKEYLEKSLFLLDDSNLVLCEVCKKRLSVQSDVIVVCSHPNCRAASHLVCLSRLFLEQDGSTELVPTIGDCPACNRENRWAELIKEVTLRLRGGDTITSLFKTKRIRKTNASNKKTCKGDEKLTEAVDNILDRDYVVDDDDGFDENWIDAVDVASDQETIEHAIAKPKEKTTSRIEIVIEDSEAEDSDIFD</sequence>
<dbReference type="SUPFAM" id="SSF57903">
    <property type="entry name" value="FYVE/PHD zinc finger"/>
    <property type="match status" value="1"/>
</dbReference>
<keyword evidence="4" id="KW-0863">Zinc-finger</keyword>
<gene>
    <name evidence="11" type="ORF">BGW36DRAFT_111226</name>
</gene>
<organism evidence="11 12">
    <name type="scientific">Talaromyces proteolyticus</name>
    <dbReference type="NCBI Taxonomy" id="1131652"/>
    <lineage>
        <taxon>Eukaryota</taxon>
        <taxon>Fungi</taxon>
        <taxon>Dikarya</taxon>
        <taxon>Ascomycota</taxon>
        <taxon>Pezizomycotina</taxon>
        <taxon>Eurotiomycetes</taxon>
        <taxon>Eurotiomycetidae</taxon>
        <taxon>Eurotiales</taxon>
        <taxon>Trichocomaceae</taxon>
        <taxon>Talaromyces</taxon>
        <taxon>Talaromyces sect. Bacilispori</taxon>
    </lineage>
</organism>
<dbReference type="AlphaFoldDB" id="A0AAD4KX52"/>
<evidence type="ECO:0000313" key="11">
    <source>
        <dbReference type="EMBL" id="KAH8702114.1"/>
    </source>
</evidence>
<keyword evidence="4" id="KW-0479">Metal-binding</keyword>
<evidence type="ECO:0000256" key="4">
    <source>
        <dbReference type="ARBA" id="ARBA00022771"/>
    </source>
</evidence>
<keyword evidence="5 9" id="KW-0378">Hydrolase</keyword>
<dbReference type="FunFam" id="3.40.1440.10:FF:000006">
    <property type="entry name" value="Structure-specific endonuclease subunit SLX1"/>
    <property type="match status" value="1"/>
</dbReference>
<keyword evidence="3 9" id="KW-0227">DNA damage</keyword>
<keyword evidence="2 9" id="KW-0255">Endonuclease</keyword>
<evidence type="ECO:0000256" key="9">
    <source>
        <dbReference type="HAMAP-Rule" id="MF_03100"/>
    </source>
</evidence>
<dbReference type="InterPro" id="IPR050381">
    <property type="entry name" value="SLX1_endonuclease"/>
</dbReference>
<evidence type="ECO:0000256" key="2">
    <source>
        <dbReference type="ARBA" id="ARBA00022759"/>
    </source>
</evidence>
<dbReference type="InterPro" id="IPR027520">
    <property type="entry name" value="Slx1"/>
</dbReference>
<dbReference type="GO" id="GO:0008270">
    <property type="term" value="F:zinc ion binding"/>
    <property type="evidence" value="ECO:0007669"/>
    <property type="project" value="UniProtKB-KW"/>
</dbReference>
<reference evidence="11" key="1">
    <citation type="submission" date="2021-12" db="EMBL/GenBank/DDBJ databases">
        <title>Convergent genome expansion in fungi linked to evolution of root-endophyte symbiosis.</title>
        <authorList>
            <consortium name="DOE Joint Genome Institute"/>
            <person name="Ke Y.-H."/>
            <person name="Bonito G."/>
            <person name="Liao H.-L."/>
            <person name="Looney B."/>
            <person name="Rojas-Flechas A."/>
            <person name="Nash J."/>
            <person name="Hameed K."/>
            <person name="Schadt C."/>
            <person name="Martin F."/>
            <person name="Crous P.W."/>
            <person name="Miettinen O."/>
            <person name="Magnuson J.K."/>
            <person name="Labbe J."/>
            <person name="Jacobson D."/>
            <person name="Doktycz M.J."/>
            <person name="Veneault-Fourrey C."/>
            <person name="Kuo A."/>
            <person name="Mondo S."/>
            <person name="Calhoun S."/>
            <person name="Riley R."/>
            <person name="Ohm R."/>
            <person name="LaButti K."/>
            <person name="Andreopoulos B."/>
            <person name="Pangilinan J."/>
            <person name="Nolan M."/>
            <person name="Tritt A."/>
            <person name="Clum A."/>
            <person name="Lipzen A."/>
            <person name="Daum C."/>
            <person name="Barry K."/>
            <person name="Grigoriev I.V."/>
            <person name="Vilgalys R."/>
        </authorList>
    </citation>
    <scope>NUCLEOTIDE SEQUENCE</scope>
    <source>
        <strain evidence="11">PMI_201</strain>
    </source>
</reference>
<dbReference type="InterPro" id="IPR000305">
    <property type="entry name" value="GIY-YIG_endonuc"/>
</dbReference>
<dbReference type="PROSITE" id="PS50164">
    <property type="entry name" value="GIY_YIG"/>
    <property type="match status" value="1"/>
</dbReference>
<comment type="subcellular location">
    <subcellularLocation>
        <location evidence="9">Nucleus</location>
    </subcellularLocation>
</comment>
<dbReference type="PANTHER" id="PTHR20208:SF10">
    <property type="entry name" value="STRUCTURE-SPECIFIC ENDONUCLEASE SUBUNIT SLX1"/>
    <property type="match status" value="1"/>
</dbReference>
<dbReference type="InterPro" id="IPR048749">
    <property type="entry name" value="SLX1_C"/>
</dbReference>
<dbReference type="Gene3D" id="3.40.1440.10">
    <property type="entry name" value="GIY-YIG endonuclease"/>
    <property type="match status" value="1"/>
</dbReference>
<evidence type="ECO:0000256" key="3">
    <source>
        <dbReference type="ARBA" id="ARBA00022763"/>
    </source>
</evidence>
<evidence type="ECO:0000256" key="7">
    <source>
        <dbReference type="ARBA" id="ARBA00023204"/>
    </source>
</evidence>
<dbReference type="InterPro" id="IPR035901">
    <property type="entry name" value="GIY-YIG_endonuc_sf"/>
</dbReference>
<dbReference type="GeneID" id="70239521"/>
<evidence type="ECO:0000259" key="10">
    <source>
        <dbReference type="PROSITE" id="PS50164"/>
    </source>
</evidence>
<comment type="function">
    <text evidence="9">Catalytic subunit of the SLX1-SLX4 structure-specific endonuclease that resolves DNA secondary structures generated during DNA repair and recombination. Has endonuclease activity towards branched DNA substrates, introducing single-strand cuts in duplex DNA close to junctions with ss-DNA.</text>
</comment>
<comment type="caution">
    <text evidence="11">The sequence shown here is derived from an EMBL/GenBank/DDBJ whole genome shotgun (WGS) entry which is preliminary data.</text>
</comment>
<dbReference type="InterPro" id="IPR011011">
    <property type="entry name" value="Znf_FYVE_PHD"/>
</dbReference>
<dbReference type="PANTHER" id="PTHR20208">
    <property type="entry name" value="STRUCTURE-SPECIFIC ENDONUCLEASE SUBUNIT SLX1"/>
    <property type="match status" value="1"/>
</dbReference>
<keyword evidence="6 9" id="KW-0233">DNA recombination</keyword>
<dbReference type="EMBL" id="JAJTJA010000003">
    <property type="protein sequence ID" value="KAH8702114.1"/>
    <property type="molecule type" value="Genomic_DNA"/>
</dbReference>
<dbReference type="SUPFAM" id="SSF82771">
    <property type="entry name" value="GIY-YIG endonuclease"/>
    <property type="match status" value="1"/>
</dbReference>
<keyword evidence="12" id="KW-1185">Reference proteome</keyword>
<keyword evidence="4" id="KW-0862">Zinc</keyword>
<dbReference type="GO" id="GO:0000724">
    <property type="term" value="P:double-strand break repair via homologous recombination"/>
    <property type="evidence" value="ECO:0007669"/>
    <property type="project" value="TreeGrafter"/>
</dbReference>
<dbReference type="Gene3D" id="3.30.40.10">
    <property type="entry name" value="Zinc/RING finger domain, C3HC4 (zinc finger)"/>
    <property type="match status" value="1"/>
</dbReference>
<dbReference type="Pfam" id="PF21202">
    <property type="entry name" value="SLX1_C"/>
    <property type="match status" value="1"/>
</dbReference>
<comment type="similarity">
    <text evidence="9">Belongs to the SLX1 family.</text>
</comment>
<dbReference type="GO" id="GO:0017108">
    <property type="term" value="F:5'-flap endonuclease activity"/>
    <property type="evidence" value="ECO:0007669"/>
    <property type="project" value="InterPro"/>
</dbReference>
<proteinExistence type="inferred from homology"/>
<evidence type="ECO:0000256" key="1">
    <source>
        <dbReference type="ARBA" id="ARBA00022722"/>
    </source>
</evidence>
<name>A0AAD4KX52_9EURO</name>
<dbReference type="GO" id="GO:0008821">
    <property type="term" value="F:crossover junction DNA endonuclease activity"/>
    <property type="evidence" value="ECO:0007669"/>
    <property type="project" value="TreeGrafter"/>
</dbReference>
<evidence type="ECO:0000256" key="8">
    <source>
        <dbReference type="ARBA" id="ARBA00023242"/>
    </source>
</evidence>
<dbReference type="HAMAP" id="MF_03100">
    <property type="entry name" value="Endonuc_su_Slx1"/>
    <property type="match status" value="1"/>
</dbReference>
<evidence type="ECO:0000256" key="6">
    <source>
        <dbReference type="ARBA" id="ARBA00023172"/>
    </source>
</evidence>
<comment type="cofactor">
    <cofactor evidence="9">
        <name>a divalent metal cation</name>
        <dbReference type="ChEBI" id="CHEBI:60240"/>
    </cofactor>
</comment>
<comment type="subunit">
    <text evidence="9">Forms a heterodimer with SLX4.</text>
</comment>
<dbReference type="CDD" id="cd10455">
    <property type="entry name" value="GIY-YIG_SLX1"/>
    <property type="match status" value="1"/>
</dbReference>
<accession>A0AAD4KX52</accession>
<keyword evidence="8 9" id="KW-0539">Nucleus</keyword>
<feature type="domain" description="GIY-YIG" evidence="10">
    <location>
        <begin position="13"/>
        <end position="95"/>
    </location>
</feature>
<keyword evidence="7 9" id="KW-0234">DNA repair</keyword>
<protein>
    <submittedName>
        <fullName evidence="11">Structure-specific endonuclease subunit slx1</fullName>
    </submittedName>
</protein>
<dbReference type="Proteomes" id="UP001201262">
    <property type="component" value="Unassembled WGS sequence"/>
</dbReference>
<dbReference type="Pfam" id="PF01541">
    <property type="entry name" value="GIY-YIG"/>
    <property type="match status" value="1"/>
</dbReference>
<evidence type="ECO:0000256" key="5">
    <source>
        <dbReference type="ARBA" id="ARBA00022801"/>
    </source>
</evidence>
<dbReference type="InterPro" id="IPR013083">
    <property type="entry name" value="Znf_RING/FYVE/PHD"/>
</dbReference>
<evidence type="ECO:0000313" key="12">
    <source>
        <dbReference type="Proteomes" id="UP001201262"/>
    </source>
</evidence>
<dbReference type="RefSeq" id="XP_046075490.1">
    <property type="nucleotide sequence ID" value="XM_046209234.1"/>
</dbReference>
<comment type="caution">
    <text evidence="9">Lacks conserved residue(s) required for the propagation of feature annotation.</text>
</comment>
<keyword evidence="1 9" id="KW-0540">Nuclease</keyword>